<name>A0AA40A0H1_9PEZI</name>
<dbReference type="GeneID" id="85319008"/>
<organism evidence="2 3">
    <name type="scientific">Lasiosphaeria miniovina</name>
    <dbReference type="NCBI Taxonomy" id="1954250"/>
    <lineage>
        <taxon>Eukaryota</taxon>
        <taxon>Fungi</taxon>
        <taxon>Dikarya</taxon>
        <taxon>Ascomycota</taxon>
        <taxon>Pezizomycotina</taxon>
        <taxon>Sordariomycetes</taxon>
        <taxon>Sordariomycetidae</taxon>
        <taxon>Sordariales</taxon>
        <taxon>Lasiosphaeriaceae</taxon>
        <taxon>Lasiosphaeria</taxon>
    </lineage>
</organism>
<protein>
    <submittedName>
        <fullName evidence="2">Uncharacterized protein</fullName>
    </submittedName>
</protein>
<evidence type="ECO:0000256" key="1">
    <source>
        <dbReference type="SAM" id="MobiDB-lite"/>
    </source>
</evidence>
<dbReference type="AlphaFoldDB" id="A0AA40A0H1"/>
<evidence type="ECO:0000313" key="2">
    <source>
        <dbReference type="EMBL" id="KAK0707005.1"/>
    </source>
</evidence>
<feature type="compositionally biased region" description="Polar residues" evidence="1">
    <location>
        <begin position="266"/>
        <end position="277"/>
    </location>
</feature>
<sequence length="417" mass="45438">VVSLNPDEPIDPKPLIADMLRTRYCIPGSIFLVESVESRIPVSRKYRAVRVLLGDGELCVQALLHPEIHCFVDGGQIYEGCYVRVDKVELRQIEVTGEVEDVEDDELGDTETAMSKTRGQPRKVLCLLVGDMITVGWNNAYLEILGVGPQAAVGHGLVDSVPESKHDKGLASGGSVGQIGGPELRPAVLTGTQVHSVHPALDVHAASEDGQEDVNYMSSSDDAFETMEVSEENVAQRRTQFSGETRHRPQIRPQDDGDASGAGASTKPQQPDETQSSKPPPPWMANDPTQPLRLTPLRSVPNLPYKQNWMVNVLAVVASLSDVEPSHLPPYTQRTARLVDPSTPKQVLLTVFLEPGNFAPAVGSVVLLLGVKNHRFDGGSLKKYVSDKPKNGASWWIEDPGRLGWCEAEAVGLKAWW</sequence>
<keyword evidence="3" id="KW-1185">Reference proteome</keyword>
<dbReference type="EMBL" id="JAUIRO010000007">
    <property type="protein sequence ID" value="KAK0707005.1"/>
    <property type="molecule type" value="Genomic_DNA"/>
</dbReference>
<proteinExistence type="predicted"/>
<feature type="region of interest" description="Disordered" evidence="1">
    <location>
        <begin position="226"/>
        <end position="295"/>
    </location>
</feature>
<feature type="non-terminal residue" evidence="2">
    <location>
        <position position="417"/>
    </location>
</feature>
<dbReference type="InterPro" id="IPR012340">
    <property type="entry name" value="NA-bd_OB-fold"/>
</dbReference>
<gene>
    <name evidence="2" type="ORF">B0T26DRAFT_601091</name>
</gene>
<reference evidence="2" key="1">
    <citation type="submission" date="2023-06" db="EMBL/GenBank/DDBJ databases">
        <title>Genome-scale phylogeny and comparative genomics of the fungal order Sordariales.</title>
        <authorList>
            <consortium name="Lawrence Berkeley National Laboratory"/>
            <person name="Hensen N."/>
            <person name="Bonometti L."/>
            <person name="Westerberg I."/>
            <person name="Brannstrom I.O."/>
            <person name="Guillou S."/>
            <person name="Cros-Aarteil S."/>
            <person name="Calhoun S."/>
            <person name="Haridas S."/>
            <person name="Kuo A."/>
            <person name="Mondo S."/>
            <person name="Pangilinan J."/>
            <person name="Riley R."/>
            <person name="LaButti K."/>
            <person name="Andreopoulos B."/>
            <person name="Lipzen A."/>
            <person name="Chen C."/>
            <person name="Yanf M."/>
            <person name="Daum C."/>
            <person name="Ng V."/>
            <person name="Clum A."/>
            <person name="Steindorff A."/>
            <person name="Ohm R."/>
            <person name="Martin F."/>
            <person name="Silar P."/>
            <person name="Natvig D."/>
            <person name="Lalanne C."/>
            <person name="Gautier V."/>
            <person name="Ament-velasquez S.L."/>
            <person name="Kruys A."/>
            <person name="Hutchinson M.I."/>
            <person name="Powell A.J."/>
            <person name="Barry K."/>
            <person name="Miller A.N."/>
            <person name="Grigoriev I.V."/>
            <person name="Debuchy R."/>
            <person name="Gladieux P."/>
            <person name="Thoren M.H."/>
            <person name="Johannesson H."/>
        </authorList>
    </citation>
    <scope>NUCLEOTIDE SEQUENCE</scope>
    <source>
        <strain evidence="2">SMH2392-1A</strain>
    </source>
</reference>
<dbReference type="Gene3D" id="2.40.50.140">
    <property type="entry name" value="Nucleic acid-binding proteins"/>
    <property type="match status" value="1"/>
</dbReference>
<dbReference type="RefSeq" id="XP_060292099.1">
    <property type="nucleotide sequence ID" value="XM_060435738.1"/>
</dbReference>
<dbReference type="Proteomes" id="UP001172101">
    <property type="component" value="Unassembled WGS sequence"/>
</dbReference>
<evidence type="ECO:0000313" key="3">
    <source>
        <dbReference type="Proteomes" id="UP001172101"/>
    </source>
</evidence>
<accession>A0AA40A0H1</accession>
<feature type="non-terminal residue" evidence="2">
    <location>
        <position position="1"/>
    </location>
</feature>
<comment type="caution">
    <text evidence="2">The sequence shown here is derived from an EMBL/GenBank/DDBJ whole genome shotgun (WGS) entry which is preliminary data.</text>
</comment>